<name>A0A426ZWE5_ENSVE</name>
<accession>A0A426ZWE5</accession>
<proteinExistence type="predicted"/>
<dbReference type="AlphaFoldDB" id="A0A426ZWE5"/>
<comment type="caution">
    <text evidence="1">The sequence shown here is derived from an EMBL/GenBank/DDBJ whole genome shotgun (WGS) entry which is preliminary data.</text>
</comment>
<evidence type="ECO:0000313" key="2">
    <source>
        <dbReference type="Proteomes" id="UP000287651"/>
    </source>
</evidence>
<sequence length="71" mass="8320">MKDNSCQIFTIGDQYYVDCPLHFSIECQSKAGVMRTYLVVTTKSGRMIEQIVWRKDFKKKKKLQSLRGDAR</sequence>
<protein>
    <submittedName>
        <fullName evidence="1">Uncharacterized protein</fullName>
    </submittedName>
</protein>
<gene>
    <name evidence="1" type="ORF">B296_00007460</name>
</gene>
<evidence type="ECO:0000313" key="1">
    <source>
        <dbReference type="EMBL" id="RRT68272.1"/>
    </source>
</evidence>
<dbReference type="Proteomes" id="UP000287651">
    <property type="component" value="Unassembled WGS sequence"/>
</dbReference>
<reference evidence="1 2" key="1">
    <citation type="journal article" date="2014" name="Agronomy (Basel)">
        <title>A Draft Genome Sequence for Ensete ventricosum, the Drought-Tolerant Tree Against Hunger.</title>
        <authorList>
            <person name="Harrison J."/>
            <person name="Moore K.A."/>
            <person name="Paszkiewicz K."/>
            <person name="Jones T."/>
            <person name="Grant M."/>
            <person name="Ambacheew D."/>
            <person name="Muzemil S."/>
            <person name="Studholme D.J."/>
        </authorList>
    </citation>
    <scope>NUCLEOTIDE SEQUENCE [LARGE SCALE GENOMIC DNA]</scope>
</reference>
<dbReference type="EMBL" id="AMZH03004746">
    <property type="protein sequence ID" value="RRT68272.1"/>
    <property type="molecule type" value="Genomic_DNA"/>
</dbReference>
<organism evidence="1 2">
    <name type="scientific">Ensete ventricosum</name>
    <name type="common">Abyssinian banana</name>
    <name type="synonym">Musa ensete</name>
    <dbReference type="NCBI Taxonomy" id="4639"/>
    <lineage>
        <taxon>Eukaryota</taxon>
        <taxon>Viridiplantae</taxon>
        <taxon>Streptophyta</taxon>
        <taxon>Embryophyta</taxon>
        <taxon>Tracheophyta</taxon>
        <taxon>Spermatophyta</taxon>
        <taxon>Magnoliopsida</taxon>
        <taxon>Liliopsida</taxon>
        <taxon>Zingiberales</taxon>
        <taxon>Musaceae</taxon>
        <taxon>Ensete</taxon>
    </lineage>
</organism>